<evidence type="ECO:0000313" key="5">
    <source>
        <dbReference type="EMBL" id="TWT85140.1"/>
    </source>
</evidence>
<gene>
    <name evidence="5" type="ORF">CA13_66220</name>
</gene>
<sequence precursor="true">MNRQLSRWLLLLGMLLFSASMTHADEKLNVLWIIADDLSPDLSCYGYEGIQTPNIDRLAEQGTRYDFAFSTSPVCSASRSAFITGVYQTSTSSHQHRTVYPKPLPDPVEPITELLRRAGYFVCNSNSAMNKAGKVDYNFSFDGELFDAPNWSARKEGQPFFAQVQIHEPHRPFVQAKDIHRADDVEIPSYYPDHPVIRADWANYLETIEVLDSKVGKVMDRLREKELLDNTVVIFFGDHGRPHYRGKQWLFDGGVHVPLIVRWPGHVRSGEIRDEMVSLIDVAATTLGAAGMEVPAYMDGQNIFAKDFKGREAIFAARDRCGSTLDRIRCVRTKRFKYIRNFYPDRPYAQHSGYKELQYPGMTVARVLKQRGELGDAPSIFWADKRPAEELYDMVTDPEELNNLANHPEYASTLSGLRTELDQWMDETGDRGDVTEENLQTMIQSSEQWYRDSMKKRGLEPNVSPETYLQWWEKKLGLKSQ</sequence>
<dbReference type="PANTHER" id="PTHR42693:SF53">
    <property type="entry name" value="ENDO-4-O-SULFATASE"/>
    <property type="match status" value="1"/>
</dbReference>
<keyword evidence="3" id="KW-0732">Signal</keyword>
<evidence type="ECO:0000259" key="4">
    <source>
        <dbReference type="Pfam" id="PF00884"/>
    </source>
</evidence>
<dbReference type="GO" id="GO:0004065">
    <property type="term" value="F:arylsulfatase activity"/>
    <property type="evidence" value="ECO:0007669"/>
    <property type="project" value="UniProtKB-EC"/>
</dbReference>
<evidence type="ECO:0000256" key="1">
    <source>
        <dbReference type="ARBA" id="ARBA00008779"/>
    </source>
</evidence>
<protein>
    <submittedName>
        <fullName evidence="5">Arylsulfatase</fullName>
        <ecNumber evidence="5">3.1.6.1</ecNumber>
    </submittedName>
</protein>
<feature type="domain" description="Sulfatase N-terminal" evidence="4">
    <location>
        <begin position="29"/>
        <end position="292"/>
    </location>
</feature>
<dbReference type="OrthoDB" id="9763613at2"/>
<dbReference type="Gene3D" id="3.40.720.10">
    <property type="entry name" value="Alkaline Phosphatase, subunit A"/>
    <property type="match status" value="1"/>
</dbReference>
<comment type="caution">
    <text evidence="5">The sequence shown here is derived from an EMBL/GenBank/DDBJ whole genome shotgun (WGS) entry which is preliminary data.</text>
</comment>
<proteinExistence type="inferred from homology"/>
<keyword evidence="6" id="KW-1185">Reference proteome</keyword>
<dbReference type="Pfam" id="PF00884">
    <property type="entry name" value="Sulfatase"/>
    <property type="match status" value="1"/>
</dbReference>
<keyword evidence="2 5" id="KW-0378">Hydrolase</keyword>
<dbReference type="SUPFAM" id="SSF53649">
    <property type="entry name" value="Alkaline phosphatase-like"/>
    <property type="match status" value="1"/>
</dbReference>
<dbReference type="InterPro" id="IPR000917">
    <property type="entry name" value="Sulfatase_N"/>
</dbReference>
<accession>A0A5C5ZDA2</accession>
<evidence type="ECO:0000256" key="3">
    <source>
        <dbReference type="SAM" id="SignalP"/>
    </source>
</evidence>
<feature type="chain" id="PRO_5022967423" evidence="3">
    <location>
        <begin position="25"/>
        <end position="481"/>
    </location>
</feature>
<comment type="similarity">
    <text evidence="1">Belongs to the sulfatase family.</text>
</comment>
<dbReference type="InterPro" id="IPR050738">
    <property type="entry name" value="Sulfatase"/>
</dbReference>
<organism evidence="5 6">
    <name type="scientific">Novipirellula herctigrandis</name>
    <dbReference type="NCBI Taxonomy" id="2527986"/>
    <lineage>
        <taxon>Bacteria</taxon>
        <taxon>Pseudomonadati</taxon>
        <taxon>Planctomycetota</taxon>
        <taxon>Planctomycetia</taxon>
        <taxon>Pirellulales</taxon>
        <taxon>Pirellulaceae</taxon>
        <taxon>Novipirellula</taxon>
    </lineage>
</organism>
<dbReference type="RefSeq" id="WP_146403180.1">
    <property type="nucleotide sequence ID" value="NZ_SJPJ01000001.1"/>
</dbReference>
<dbReference type="EMBL" id="SJPJ01000001">
    <property type="protein sequence ID" value="TWT85140.1"/>
    <property type="molecule type" value="Genomic_DNA"/>
</dbReference>
<reference evidence="5 6" key="1">
    <citation type="submission" date="2019-02" db="EMBL/GenBank/DDBJ databases">
        <title>Deep-cultivation of Planctomycetes and their phenomic and genomic characterization uncovers novel biology.</title>
        <authorList>
            <person name="Wiegand S."/>
            <person name="Jogler M."/>
            <person name="Boedeker C."/>
            <person name="Pinto D."/>
            <person name="Vollmers J."/>
            <person name="Rivas-Marin E."/>
            <person name="Kohn T."/>
            <person name="Peeters S.H."/>
            <person name="Heuer A."/>
            <person name="Rast P."/>
            <person name="Oberbeckmann S."/>
            <person name="Bunk B."/>
            <person name="Jeske O."/>
            <person name="Meyerdierks A."/>
            <person name="Storesund J.E."/>
            <person name="Kallscheuer N."/>
            <person name="Luecker S."/>
            <person name="Lage O.M."/>
            <person name="Pohl T."/>
            <person name="Merkel B.J."/>
            <person name="Hornburger P."/>
            <person name="Mueller R.-W."/>
            <person name="Bruemmer F."/>
            <person name="Labrenz M."/>
            <person name="Spormann A.M."/>
            <person name="Op Den Camp H."/>
            <person name="Overmann J."/>
            <person name="Amann R."/>
            <person name="Jetten M.S.M."/>
            <person name="Mascher T."/>
            <person name="Medema M.H."/>
            <person name="Devos D.P."/>
            <person name="Kaster A.-K."/>
            <person name="Ovreas L."/>
            <person name="Rohde M."/>
            <person name="Galperin M.Y."/>
            <person name="Jogler C."/>
        </authorList>
    </citation>
    <scope>NUCLEOTIDE SEQUENCE [LARGE SCALE GENOMIC DNA]</scope>
    <source>
        <strain evidence="5 6">CA13</strain>
    </source>
</reference>
<dbReference type="EC" id="3.1.6.1" evidence="5"/>
<dbReference type="PANTHER" id="PTHR42693">
    <property type="entry name" value="ARYLSULFATASE FAMILY MEMBER"/>
    <property type="match status" value="1"/>
</dbReference>
<dbReference type="Proteomes" id="UP000315010">
    <property type="component" value="Unassembled WGS sequence"/>
</dbReference>
<dbReference type="InterPro" id="IPR017850">
    <property type="entry name" value="Alkaline_phosphatase_core_sf"/>
</dbReference>
<feature type="signal peptide" evidence="3">
    <location>
        <begin position="1"/>
        <end position="24"/>
    </location>
</feature>
<evidence type="ECO:0000256" key="2">
    <source>
        <dbReference type="ARBA" id="ARBA00022801"/>
    </source>
</evidence>
<name>A0A5C5ZDA2_9BACT</name>
<evidence type="ECO:0000313" key="6">
    <source>
        <dbReference type="Proteomes" id="UP000315010"/>
    </source>
</evidence>
<dbReference type="CDD" id="cd16027">
    <property type="entry name" value="SGSH"/>
    <property type="match status" value="1"/>
</dbReference>
<dbReference type="AlphaFoldDB" id="A0A5C5ZDA2"/>